<reference evidence="1 2" key="1">
    <citation type="submission" date="2019-04" db="EMBL/GenBank/DDBJ databases">
        <title>Rhodococcus oryzae sp. nov., a novel actinomycete isolated from rhizosphere soil of rice (Oryza sativa L.).</title>
        <authorList>
            <person name="Li C."/>
        </authorList>
    </citation>
    <scope>NUCLEOTIDE SEQUENCE [LARGE SCALE GENOMIC DNA]</scope>
    <source>
        <strain evidence="1 2">NEAU-CX67</strain>
    </source>
</reference>
<keyword evidence="2" id="KW-1185">Reference proteome</keyword>
<name>A0ABY2RI00_9NOCA</name>
<evidence type="ECO:0000313" key="1">
    <source>
        <dbReference type="EMBL" id="TJZ74928.1"/>
    </source>
</evidence>
<protein>
    <submittedName>
        <fullName evidence="1">Uncharacterized protein</fullName>
    </submittedName>
</protein>
<evidence type="ECO:0000313" key="2">
    <source>
        <dbReference type="Proteomes" id="UP000305109"/>
    </source>
</evidence>
<accession>A0ABY2RI00</accession>
<comment type="caution">
    <text evidence="1">The sequence shown here is derived from an EMBL/GenBank/DDBJ whole genome shotgun (WGS) entry which is preliminary data.</text>
</comment>
<dbReference type="EMBL" id="SUMD01000012">
    <property type="protein sequence ID" value="TJZ74928.1"/>
    <property type="molecule type" value="Genomic_DNA"/>
</dbReference>
<gene>
    <name evidence="1" type="ORF">FCG67_21435</name>
</gene>
<dbReference type="Proteomes" id="UP000305109">
    <property type="component" value="Unassembled WGS sequence"/>
</dbReference>
<organism evidence="1 2">
    <name type="scientific">Rhodococcus oryzae</name>
    <dbReference type="NCBI Taxonomy" id="2571143"/>
    <lineage>
        <taxon>Bacteria</taxon>
        <taxon>Bacillati</taxon>
        <taxon>Actinomycetota</taxon>
        <taxon>Actinomycetes</taxon>
        <taxon>Mycobacteriales</taxon>
        <taxon>Nocardiaceae</taxon>
        <taxon>Rhodococcus</taxon>
    </lineage>
</organism>
<proteinExistence type="predicted"/>
<sequence length="238" mass="25244">MRRLVRGFWGPRPESVDALAARWMTTLEELSQMLPAAGPPCGRGEPWNWRHIHGSGPETDLPANRDSLLAALRAAQSADDWSDVIGTGLRLAIAGEPRWAVEVSALAGGTPEFLLQSIVIAVDAPAEAEVPEADLLAAVARAWEPDFGDVTDDDVLDALEGAGFTIGDPVVGRLGYLSAGRAALVPDDVEAAHESSTGGVLLGIAAPGDVDDVVRAYRRLREAHALEPLHRPMDRSAL</sequence>
<dbReference type="RefSeq" id="WP_136911660.1">
    <property type="nucleotide sequence ID" value="NZ_SUMD01000012.1"/>
</dbReference>